<dbReference type="Gene3D" id="3.30.70.330">
    <property type="match status" value="1"/>
</dbReference>
<dbReference type="GO" id="GO:0003676">
    <property type="term" value="F:nucleic acid binding"/>
    <property type="evidence" value="ECO:0007669"/>
    <property type="project" value="InterPro"/>
</dbReference>
<evidence type="ECO:0000256" key="4">
    <source>
        <dbReference type="PROSITE-ProRule" id="PRU00502"/>
    </source>
</evidence>
<name>A0A9P6TAC7_9BASI</name>
<dbReference type="Gene3D" id="3.30.40.10">
    <property type="entry name" value="Zinc/RING finger domain, C3HC4 (zinc finger)"/>
    <property type="match status" value="2"/>
</dbReference>
<proteinExistence type="predicted"/>
<dbReference type="InterPro" id="IPR035979">
    <property type="entry name" value="RBD_domain_sf"/>
</dbReference>
<keyword evidence="5" id="KW-0175">Coiled coil</keyword>
<feature type="compositionally biased region" description="Low complexity" evidence="6">
    <location>
        <begin position="18"/>
        <end position="34"/>
    </location>
</feature>
<evidence type="ECO:0000313" key="10">
    <source>
        <dbReference type="Proteomes" id="UP000886653"/>
    </source>
</evidence>
<evidence type="ECO:0000259" key="7">
    <source>
        <dbReference type="PROSITE" id="PS50089"/>
    </source>
</evidence>
<dbReference type="InterPro" id="IPR047243">
    <property type="entry name" value="RING-H2_BRAP2"/>
</dbReference>
<dbReference type="PANTHER" id="PTHR24007">
    <property type="entry name" value="BRCA1-ASSOCIATED PROTEIN"/>
    <property type="match status" value="1"/>
</dbReference>
<sequence>MTVYHLQITLLDRSSPNSSRRILRGSSSIRSAGRTPYPSATGLPGKLDFQIASSPTYIPISQAGFWEDFSKVHTTRLGERWDQLPEPKPISPAAFWYEPDSIIPPTEQSTPQNFTPAPTLDYRFGPIAVDWIDYPAYHPAFDNTLEHSTGLEASSNNEKGIGFEMRNSTFDLPTTSRKVEKSLNRSQINLPTGRFVPHDDDQKKRKGKYQLGSTDFGYGTIHLYRDFDDASDTSKSSESQSTWLEGDSDPSWIKKQQRVRSHKQQGSSSNQPDDTKSEEDTEGTVIGVLAIPSYMTAQDFLAFISPFVESIQSVRMLRDALPNRCMGLIKFRSRSFADRFAHEFNGRPFSHLQDREICHTARIRSIKFKSSLIPPFTFPALLPPDLITTTSHELPTCPVCLERMDPSVTGLMTSTCSHTFHCACLSNWGDSRCPICRYSQTKLSDSKQTESSECAACGSDANLWICLICGHLGCGRYQGGHAYKHFEESSHLYALELGSQRVWDYVSDNYVHRLIQTKSDQIVELPALSSAVFDSRSGGGPGPNESAQQSKIEAISEEFGHLVASQLDSQRAFYEQEIEMLRARLGATKSESIIPKANSDVVAEEALRKRVEELEERLRSVQEERDEIYAEAQKDRVRLERKAEKAMELGKKFEKELKEEQAMGVGMRAKLTKLENERETSERRTKNLEEEVAELRDQLRDLMFFLDAQTKIEKEGGQELRGGTLVVPPPTTHNIDPALPPSNSGKPSRRKKK</sequence>
<dbReference type="CDD" id="cd16457">
    <property type="entry name" value="RING-H2_BRAP2"/>
    <property type="match status" value="1"/>
</dbReference>
<dbReference type="InterPro" id="IPR011422">
    <property type="entry name" value="BRAP2/ETP1_RRM"/>
</dbReference>
<keyword evidence="1" id="KW-0479">Metal-binding</keyword>
<dbReference type="EMBL" id="MU167294">
    <property type="protein sequence ID" value="KAG0144504.1"/>
    <property type="molecule type" value="Genomic_DNA"/>
</dbReference>
<feature type="region of interest" description="Disordered" evidence="6">
    <location>
        <begin position="167"/>
        <end position="210"/>
    </location>
</feature>
<evidence type="ECO:0000256" key="3">
    <source>
        <dbReference type="ARBA" id="ARBA00022833"/>
    </source>
</evidence>
<dbReference type="InterPro" id="IPR012677">
    <property type="entry name" value="Nucleotide-bd_a/b_plait_sf"/>
</dbReference>
<dbReference type="SUPFAM" id="SSF57850">
    <property type="entry name" value="RING/U-box"/>
    <property type="match status" value="2"/>
</dbReference>
<evidence type="ECO:0000256" key="5">
    <source>
        <dbReference type="SAM" id="Coils"/>
    </source>
</evidence>
<dbReference type="Pfam" id="PF13639">
    <property type="entry name" value="zf-RING_2"/>
    <property type="match status" value="1"/>
</dbReference>
<dbReference type="PROSITE" id="PS50271">
    <property type="entry name" value="ZF_UBP"/>
    <property type="match status" value="1"/>
</dbReference>
<feature type="domain" description="RING-type" evidence="7">
    <location>
        <begin position="397"/>
        <end position="437"/>
    </location>
</feature>
<dbReference type="Pfam" id="PF02148">
    <property type="entry name" value="zf-UBP"/>
    <property type="match status" value="1"/>
</dbReference>
<feature type="domain" description="UBP-type" evidence="8">
    <location>
        <begin position="431"/>
        <end position="530"/>
    </location>
</feature>
<feature type="compositionally biased region" description="Polar residues" evidence="6">
    <location>
        <begin position="167"/>
        <end position="176"/>
    </location>
</feature>
<keyword evidence="3" id="KW-0862">Zinc</keyword>
<feature type="region of interest" description="Disordered" evidence="6">
    <location>
        <begin position="715"/>
        <end position="753"/>
    </location>
</feature>
<dbReference type="InterPro" id="IPR001841">
    <property type="entry name" value="Znf_RING"/>
</dbReference>
<dbReference type="SMART" id="SM00184">
    <property type="entry name" value="RING"/>
    <property type="match status" value="1"/>
</dbReference>
<dbReference type="PROSITE" id="PS50089">
    <property type="entry name" value="ZF_RING_2"/>
    <property type="match status" value="1"/>
</dbReference>
<dbReference type="GO" id="GO:0005737">
    <property type="term" value="C:cytoplasm"/>
    <property type="evidence" value="ECO:0007669"/>
    <property type="project" value="TreeGrafter"/>
</dbReference>
<evidence type="ECO:0000256" key="6">
    <source>
        <dbReference type="SAM" id="MobiDB-lite"/>
    </source>
</evidence>
<evidence type="ECO:0000256" key="2">
    <source>
        <dbReference type="ARBA" id="ARBA00022771"/>
    </source>
</evidence>
<evidence type="ECO:0000256" key="1">
    <source>
        <dbReference type="ARBA" id="ARBA00022723"/>
    </source>
</evidence>
<dbReference type="GO" id="GO:0061630">
    <property type="term" value="F:ubiquitin protein ligase activity"/>
    <property type="evidence" value="ECO:0007669"/>
    <property type="project" value="TreeGrafter"/>
</dbReference>
<dbReference type="GO" id="GO:0007265">
    <property type="term" value="P:Ras protein signal transduction"/>
    <property type="evidence" value="ECO:0007669"/>
    <property type="project" value="TreeGrafter"/>
</dbReference>
<evidence type="ECO:0000259" key="8">
    <source>
        <dbReference type="PROSITE" id="PS50271"/>
    </source>
</evidence>
<keyword evidence="2 4" id="KW-0863">Zinc-finger</keyword>
<comment type="caution">
    <text evidence="9">The sequence shown here is derived from an EMBL/GenBank/DDBJ whole genome shotgun (WGS) entry which is preliminary data.</text>
</comment>
<gene>
    <name evidence="9" type="ORF">CROQUDRAFT_47254</name>
</gene>
<dbReference type="SMART" id="SM00290">
    <property type="entry name" value="ZnF_UBP"/>
    <property type="match status" value="1"/>
</dbReference>
<dbReference type="GO" id="GO:0008270">
    <property type="term" value="F:zinc ion binding"/>
    <property type="evidence" value="ECO:0007669"/>
    <property type="project" value="UniProtKB-KW"/>
</dbReference>
<keyword evidence="10" id="KW-1185">Reference proteome</keyword>
<dbReference type="InterPro" id="IPR001607">
    <property type="entry name" value="Znf_UBP"/>
</dbReference>
<protein>
    <submittedName>
        <fullName evidence="9">Uncharacterized protein</fullName>
    </submittedName>
</protein>
<organism evidence="9 10">
    <name type="scientific">Cronartium quercuum f. sp. fusiforme G11</name>
    <dbReference type="NCBI Taxonomy" id="708437"/>
    <lineage>
        <taxon>Eukaryota</taxon>
        <taxon>Fungi</taxon>
        <taxon>Dikarya</taxon>
        <taxon>Basidiomycota</taxon>
        <taxon>Pucciniomycotina</taxon>
        <taxon>Pucciniomycetes</taxon>
        <taxon>Pucciniales</taxon>
        <taxon>Coleosporiaceae</taxon>
        <taxon>Cronartium</taxon>
    </lineage>
</organism>
<accession>A0A9P6TAC7</accession>
<dbReference type="GO" id="GO:0016567">
    <property type="term" value="P:protein ubiquitination"/>
    <property type="evidence" value="ECO:0007669"/>
    <property type="project" value="TreeGrafter"/>
</dbReference>
<dbReference type="AlphaFoldDB" id="A0A9P6TAC7"/>
<dbReference type="Proteomes" id="UP000886653">
    <property type="component" value="Unassembled WGS sequence"/>
</dbReference>
<feature type="region of interest" description="Disordered" evidence="6">
    <location>
        <begin position="229"/>
        <end position="281"/>
    </location>
</feature>
<feature type="region of interest" description="Disordered" evidence="6">
    <location>
        <begin position="16"/>
        <end position="37"/>
    </location>
</feature>
<evidence type="ECO:0000313" key="9">
    <source>
        <dbReference type="EMBL" id="KAG0144504.1"/>
    </source>
</evidence>
<feature type="coiled-coil region" evidence="5">
    <location>
        <begin position="564"/>
        <end position="698"/>
    </location>
</feature>
<dbReference type="InterPro" id="IPR013083">
    <property type="entry name" value="Znf_RING/FYVE/PHD"/>
</dbReference>
<reference evidence="9" key="1">
    <citation type="submission" date="2013-11" db="EMBL/GenBank/DDBJ databases">
        <title>Genome sequence of the fusiform rust pathogen reveals effectors for host alternation and coevolution with pine.</title>
        <authorList>
            <consortium name="DOE Joint Genome Institute"/>
            <person name="Smith K."/>
            <person name="Pendleton A."/>
            <person name="Kubisiak T."/>
            <person name="Anderson C."/>
            <person name="Salamov A."/>
            <person name="Aerts A."/>
            <person name="Riley R."/>
            <person name="Clum A."/>
            <person name="Lindquist E."/>
            <person name="Ence D."/>
            <person name="Campbell M."/>
            <person name="Kronenberg Z."/>
            <person name="Feau N."/>
            <person name="Dhillon B."/>
            <person name="Hamelin R."/>
            <person name="Burleigh J."/>
            <person name="Smith J."/>
            <person name="Yandell M."/>
            <person name="Nelson C."/>
            <person name="Grigoriev I."/>
            <person name="Davis J."/>
        </authorList>
    </citation>
    <scope>NUCLEOTIDE SEQUENCE</scope>
    <source>
        <strain evidence="9">G11</strain>
    </source>
</reference>
<dbReference type="PANTHER" id="PTHR24007:SF7">
    <property type="entry name" value="BRCA1-ASSOCIATED PROTEIN"/>
    <property type="match status" value="1"/>
</dbReference>
<dbReference type="Pfam" id="PF07576">
    <property type="entry name" value="BRAP2"/>
    <property type="match status" value="1"/>
</dbReference>
<dbReference type="SUPFAM" id="SSF54928">
    <property type="entry name" value="RNA-binding domain, RBD"/>
    <property type="match status" value="1"/>
</dbReference>
<dbReference type="OrthoDB" id="273556at2759"/>